<evidence type="ECO:0000313" key="6">
    <source>
        <dbReference type="EMBL" id="KAF8401073.1"/>
    </source>
</evidence>
<dbReference type="Gene3D" id="1.10.10.60">
    <property type="entry name" value="Homeodomain-like"/>
    <property type="match status" value="1"/>
</dbReference>
<proteinExistence type="predicted"/>
<evidence type="ECO:0000259" key="5">
    <source>
        <dbReference type="PROSITE" id="PS50090"/>
    </source>
</evidence>
<comment type="subcellular location">
    <subcellularLocation>
        <location evidence="1">Nucleus</location>
    </subcellularLocation>
</comment>
<dbReference type="OMA" id="MTHRTLE"/>
<dbReference type="EMBL" id="JABCRI010000009">
    <property type="protein sequence ID" value="KAF8401073.1"/>
    <property type="molecule type" value="Genomic_DNA"/>
</dbReference>
<dbReference type="AlphaFoldDB" id="A0A835DE67"/>
<dbReference type="Pfam" id="PF00249">
    <property type="entry name" value="Myb_DNA-binding"/>
    <property type="match status" value="1"/>
</dbReference>
<evidence type="ECO:0000256" key="4">
    <source>
        <dbReference type="SAM" id="MobiDB-lite"/>
    </source>
</evidence>
<protein>
    <recommendedName>
        <fullName evidence="5">Myb-like domain-containing protein</fullName>
    </recommendedName>
</protein>
<keyword evidence="7" id="KW-1185">Reference proteome</keyword>
<dbReference type="InterPro" id="IPR009057">
    <property type="entry name" value="Homeodomain-like_sf"/>
</dbReference>
<dbReference type="GO" id="GO:0003677">
    <property type="term" value="F:DNA binding"/>
    <property type="evidence" value="ECO:0007669"/>
    <property type="project" value="UniProtKB-KW"/>
</dbReference>
<evidence type="ECO:0000256" key="3">
    <source>
        <dbReference type="ARBA" id="ARBA00023242"/>
    </source>
</evidence>
<comment type="caution">
    <text evidence="6">The sequence shown here is derived from an EMBL/GenBank/DDBJ whole genome shotgun (WGS) entry which is preliminary data.</text>
</comment>
<evidence type="ECO:0000256" key="2">
    <source>
        <dbReference type="ARBA" id="ARBA00023125"/>
    </source>
</evidence>
<feature type="domain" description="Myb-like" evidence="5">
    <location>
        <begin position="9"/>
        <end position="55"/>
    </location>
</feature>
<dbReference type="InterPro" id="IPR015495">
    <property type="entry name" value="Myb_TF_plants"/>
</dbReference>
<accession>A0A835DE67</accession>
<name>A0A835DE67_TETSI</name>
<organism evidence="6 7">
    <name type="scientific">Tetracentron sinense</name>
    <name type="common">Spur-leaf</name>
    <dbReference type="NCBI Taxonomy" id="13715"/>
    <lineage>
        <taxon>Eukaryota</taxon>
        <taxon>Viridiplantae</taxon>
        <taxon>Streptophyta</taxon>
        <taxon>Embryophyta</taxon>
        <taxon>Tracheophyta</taxon>
        <taxon>Spermatophyta</taxon>
        <taxon>Magnoliopsida</taxon>
        <taxon>Trochodendrales</taxon>
        <taxon>Trochodendraceae</taxon>
        <taxon>Tetracentron</taxon>
    </lineage>
</organism>
<dbReference type="SUPFAM" id="SSF46689">
    <property type="entry name" value="Homeodomain-like"/>
    <property type="match status" value="1"/>
</dbReference>
<dbReference type="OrthoDB" id="2143914at2759"/>
<evidence type="ECO:0000256" key="1">
    <source>
        <dbReference type="ARBA" id="ARBA00004123"/>
    </source>
</evidence>
<gene>
    <name evidence="6" type="ORF">HHK36_014376</name>
</gene>
<evidence type="ECO:0000313" key="7">
    <source>
        <dbReference type="Proteomes" id="UP000655225"/>
    </source>
</evidence>
<keyword evidence="2" id="KW-0238">DNA-binding</keyword>
<dbReference type="PANTHER" id="PTHR47999:SF96">
    <property type="entry name" value="TRANSCRIPTION REPRESSOR MYB6-LIKE"/>
    <property type="match status" value="1"/>
</dbReference>
<dbReference type="CDD" id="cd00167">
    <property type="entry name" value="SANT"/>
    <property type="match status" value="1"/>
</dbReference>
<dbReference type="InterPro" id="IPR001005">
    <property type="entry name" value="SANT/Myb"/>
</dbReference>
<feature type="region of interest" description="Disordered" evidence="4">
    <location>
        <begin position="39"/>
        <end position="71"/>
    </location>
</feature>
<dbReference type="PROSITE" id="PS50090">
    <property type="entry name" value="MYB_LIKE"/>
    <property type="match status" value="1"/>
</dbReference>
<dbReference type="Proteomes" id="UP000655225">
    <property type="component" value="Unassembled WGS sequence"/>
</dbReference>
<reference evidence="6 7" key="1">
    <citation type="submission" date="2020-04" db="EMBL/GenBank/DDBJ databases">
        <title>Plant Genome Project.</title>
        <authorList>
            <person name="Zhang R.-G."/>
        </authorList>
    </citation>
    <scope>NUCLEOTIDE SEQUENCE [LARGE SCALE GENOMIC DNA]</scope>
    <source>
        <strain evidence="6">YNK0</strain>
        <tissue evidence="6">Leaf</tissue>
    </source>
</reference>
<dbReference type="GO" id="GO:0005634">
    <property type="term" value="C:nucleus"/>
    <property type="evidence" value="ECO:0007669"/>
    <property type="project" value="UniProtKB-SubCell"/>
</dbReference>
<dbReference type="PANTHER" id="PTHR47999">
    <property type="entry name" value="TRANSCRIPTION FACTOR MYB8-RELATED-RELATED"/>
    <property type="match status" value="1"/>
</dbReference>
<sequence length="231" mass="25753">MGRRPCCSKEGLNRGAWTALEDKTLGDYIKIHGEGRWRNLPKKAGHQNQSKEKTKPVGQFTEVPSSPKMQPSHVVRTQALRCREVSLTTPKPQRVEHFDTKAAVGANMVRDSGNNKAEVEAESCDGLLSFSTPEEDNSSELMMDLNIGEICGLSNLLDTDFSRLCDFDNAILRDGNYNNSNDLSQSSYQPLLVPEDMLEDWTASDSVHRDMASDLRSLAYLLDSGEEWLGQ</sequence>
<keyword evidence="3" id="KW-0539">Nucleus</keyword>